<dbReference type="PANTHER" id="PTHR41317">
    <property type="entry name" value="PD-(D_E)XK NUCLEASE FAMILY TRANSPOSASE"/>
    <property type="match status" value="1"/>
</dbReference>
<reference evidence="1" key="1">
    <citation type="submission" date="2023-03" db="EMBL/GenBank/DDBJ databases">
        <title>Andean soil-derived lignocellulolytic bacterial consortium as a source of novel taxa and putative plastic-active enzymes.</title>
        <authorList>
            <person name="Diaz-Garcia L."/>
            <person name="Chuvochina M."/>
            <person name="Feuerriegel G."/>
            <person name="Bunk B."/>
            <person name="Sproer C."/>
            <person name="Streit W.R."/>
            <person name="Rodriguez L.M."/>
            <person name="Overmann J."/>
            <person name="Jimenez D.J."/>
        </authorList>
    </citation>
    <scope>NUCLEOTIDE SEQUENCE</scope>
    <source>
        <strain evidence="1">MAG 3858</strain>
    </source>
</reference>
<dbReference type="Proteomes" id="UP001214530">
    <property type="component" value="Chromosome"/>
</dbReference>
<dbReference type="InterPro" id="IPR010106">
    <property type="entry name" value="RpnA"/>
</dbReference>
<dbReference type="PANTHER" id="PTHR41317:SF1">
    <property type="entry name" value="PD-(D_E)XK NUCLEASE FAMILY TRANSPOSASE"/>
    <property type="match status" value="1"/>
</dbReference>
<evidence type="ECO:0000313" key="2">
    <source>
        <dbReference type="Proteomes" id="UP001214530"/>
    </source>
</evidence>
<dbReference type="EMBL" id="CP119313">
    <property type="protein sequence ID" value="WEK17455.1"/>
    <property type="molecule type" value="Genomic_DNA"/>
</dbReference>
<gene>
    <name evidence="1" type="ORF">P0Y49_11680</name>
</gene>
<evidence type="ECO:0000313" key="1">
    <source>
        <dbReference type="EMBL" id="WEK17455.1"/>
    </source>
</evidence>
<dbReference type="NCBIfam" id="TIGR01784">
    <property type="entry name" value="T_den_put_tspse"/>
    <property type="match status" value="1"/>
</dbReference>
<accession>A0AAJ5W5E9</accession>
<dbReference type="AlphaFoldDB" id="A0AAJ5W5E9"/>
<protein>
    <submittedName>
        <fullName evidence="1">Rpn family recombination-promoting nuclease/putative transposase</fullName>
    </submittedName>
</protein>
<organism evidence="1 2">
    <name type="scientific">Candidatus Pedobacter colombiensis</name>
    <dbReference type="NCBI Taxonomy" id="3121371"/>
    <lineage>
        <taxon>Bacteria</taxon>
        <taxon>Pseudomonadati</taxon>
        <taxon>Bacteroidota</taxon>
        <taxon>Sphingobacteriia</taxon>
        <taxon>Sphingobacteriales</taxon>
        <taxon>Sphingobacteriaceae</taxon>
        <taxon>Pedobacter</taxon>
    </lineage>
</organism>
<sequence>MSEETGITRFIDPLNKDEFTRFIDPYSDFGFKHIFGKAPNQSFLISFLNQVLKGRKVIVDIQYNNTEYKGAGNDYRKTVFDLYCTGDKGEKFIVEMQKAKVKNFKDRSIFYTANLIQEQGVGVVADWNYQIPEIYFVAIMNFKFDDSHPDHFIHDVRLMEINTNQEFYPKLAYIFIEMPKFKKVEGELENELEEWLYILNNLKELSEIPLSLIGKGEYDKVFEIAEVGNLTPEEMNEYQQRLKVRRDNYSAMEYVKEEALEEGIEMGFKMGRKEMAHKLKVENVSLSFISKISGLTIGEIESL</sequence>
<dbReference type="Pfam" id="PF12784">
    <property type="entry name" value="PDDEXK_2"/>
    <property type="match status" value="1"/>
</dbReference>
<name>A0AAJ5W5E9_9SPHI</name>
<proteinExistence type="predicted"/>